<dbReference type="Pfam" id="PF06754">
    <property type="entry name" value="PhnG"/>
    <property type="match status" value="1"/>
</dbReference>
<organism evidence="1 2">
    <name type="scientific">Rhodococcus opacus</name>
    <name type="common">Nocardia opaca</name>
    <dbReference type="NCBI Taxonomy" id="37919"/>
    <lineage>
        <taxon>Bacteria</taxon>
        <taxon>Bacillati</taxon>
        <taxon>Actinomycetota</taxon>
        <taxon>Actinomycetes</taxon>
        <taxon>Mycobacteriales</taxon>
        <taxon>Nocardiaceae</taxon>
        <taxon>Rhodococcus</taxon>
    </lineage>
</organism>
<dbReference type="GO" id="GO:0019634">
    <property type="term" value="P:organic phosphonate metabolic process"/>
    <property type="evidence" value="ECO:0007669"/>
    <property type="project" value="InterPro"/>
</dbReference>
<dbReference type="EMBL" id="CP008947">
    <property type="protein sequence ID" value="AII07676.1"/>
    <property type="molecule type" value="Genomic_DNA"/>
</dbReference>
<protein>
    <submittedName>
        <fullName evidence="1">Phosphonate metabolism protein PhnG</fullName>
    </submittedName>
</protein>
<accession>A0A076EP51</accession>
<dbReference type="eggNOG" id="COG3624">
    <property type="taxonomic scope" value="Bacteria"/>
</dbReference>
<dbReference type="AlphaFoldDB" id="A0A076EP51"/>
<evidence type="ECO:0000313" key="1">
    <source>
        <dbReference type="EMBL" id="AII07676.1"/>
    </source>
</evidence>
<dbReference type="InterPro" id="IPR009609">
    <property type="entry name" value="Phosphonate_metab_PhnG"/>
</dbReference>
<sequence length="145" mass="15630">MISHVYSRERVAELLAAASAGDLVELADACLSDGAELAVLTAPEIGSVAAQVREPIAYDHFFLGDILACRAEVSLAGVRGWAMRMGDDRAATLAAAICDAEVQAGRPHADRVHELCARVEDDRRLADRDEWAQLAPTIVQFEELT</sequence>
<proteinExistence type="predicted"/>
<dbReference type="RefSeq" id="WP_112302451.1">
    <property type="nucleotide sequence ID" value="NZ_CP008947.1"/>
</dbReference>
<dbReference type="GO" id="GO:0015716">
    <property type="term" value="P:organic phosphonate transport"/>
    <property type="evidence" value="ECO:0007669"/>
    <property type="project" value="InterPro"/>
</dbReference>
<evidence type="ECO:0000313" key="2">
    <source>
        <dbReference type="Proteomes" id="UP000028488"/>
    </source>
</evidence>
<reference evidence="1 2" key="1">
    <citation type="submission" date="2014-07" db="EMBL/GenBank/DDBJ databases">
        <title>Genome Sequence of Rhodococcus opacus Strain R7, a Biodegrader of Mono- and Polycyclic Aromatic Hydrocarbons.</title>
        <authorList>
            <person name="Di Gennaro P."/>
            <person name="Zampolli J."/>
            <person name="Presti I."/>
            <person name="Cappelletti M."/>
            <person name="D'Ursi P."/>
            <person name="Orro A."/>
            <person name="Mezzelani A."/>
            <person name="Milanesi L."/>
        </authorList>
    </citation>
    <scope>NUCLEOTIDE SEQUENCE [LARGE SCALE GENOMIC DNA]</scope>
    <source>
        <strain evidence="1 2">R7</strain>
    </source>
</reference>
<name>A0A076EP51_RHOOP</name>
<dbReference type="Proteomes" id="UP000028488">
    <property type="component" value="Chromosome"/>
</dbReference>
<gene>
    <name evidence="1" type="ORF">EP51_24720</name>
</gene>